<accession>A0ABT5VDU4</accession>
<evidence type="ECO:0000313" key="1">
    <source>
        <dbReference type="EMBL" id="MDE5413629.1"/>
    </source>
</evidence>
<dbReference type="EMBL" id="JAOTPO010000005">
    <property type="protein sequence ID" value="MDE5413629.1"/>
    <property type="molecule type" value="Genomic_DNA"/>
</dbReference>
<sequence length="73" mass="8476">MQGIFKRALLSGTPIEMIYLSKKQIITQRIVTIKKVDQDRVLGICHQSNQIRMFNLENILSVTARPDEEKRYG</sequence>
<proteinExistence type="predicted"/>
<dbReference type="RefSeq" id="WP_275118247.1">
    <property type="nucleotide sequence ID" value="NZ_JAOTPO010000005.1"/>
</dbReference>
<name>A0ABT5VDU4_9BACI</name>
<comment type="caution">
    <text evidence="1">The sequence shown here is derived from an EMBL/GenBank/DDBJ whole genome shotgun (WGS) entry which is preliminary data.</text>
</comment>
<evidence type="ECO:0000313" key="2">
    <source>
        <dbReference type="Proteomes" id="UP001148125"/>
    </source>
</evidence>
<evidence type="ECO:0008006" key="3">
    <source>
        <dbReference type="Google" id="ProtNLM"/>
    </source>
</evidence>
<organism evidence="1 2">
    <name type="scientific">Alkalihalobacterium chitinilyticum</name>
    <dbReference type="NCBI Taxonomy" id="2980103"/>
    <lineage>
        <taxon>Bacteria</taxon>
        <taxon>Bacillati</taxon>
        <taxon>Bacillota</taxon>
        <taxon>Bacilli</taxon>
        <taxon>Bacillales</taxon>
        <taxon>Bacillaceae</taxon>
        <taxon>Alkalihalobacterium</taxon>
    </lineage>
</organism>
<reference evidence="1" key="1">
    <citation type="submission" date="2024-05" db="EMBL/GenBank/DDBJ databases">
        <title>Alkalihalobacillus sp. strain MEB203 novel alkaliphilic bacterium from Lonar Lake, India.</title>
        <authorList>
            <person name="Joshi A."/>
            <person name="Thite S."/>
            <person name="Mengade P."/>
        </authorList>
    </citation>
    <scope>NUCLEOTIDE SEQUENCE</scope>
    <source>
        <strain evidence="1">MEB 203</strain>
    </source>
</reference>
<gene>
    <name evidence="1" type="ORF">N7Z68_09535</name>
</gene>
<keyword evidence="2" id="KW-1185">Reference proteome</keyword>
<protein>
    <recommendedName>
        <fullName evidence="3">WYL domain-containing protein</fullName>
    </recommendedName>
</protein>
<dbReference type="Proteomes" id="UP001148125">
    <property type="component" value="Unassembled WGS sequence"/>
</dbReference>